<dbReference type="GO" id="GO:0046583">
    <property type="term" value="F:monoatomic cation efflux transmembrane transporter activity"/>
    <property type="evidence" value="ECO:0007669"/>
    <property type="project" value="TreeGrafter"/>
</dbReference>
<feature type="transmembrane region" description="Helical" evidence="5">
    <location>
        <begin position="18"/>
        <end position="37"/>
    </location>
</feature>
<dbReference type="InterPro" id="IPR038665">
    <property type="entry name" value="Voltage-dep_anion_channel_sf"/>
</dbReference>
<feature type="transmembrane region" description="Helical" evidence="5">
    <location>
        <begin position="209"/>
        <end position="230"/>
    </location>
</feature>
<keyword evidence="3 5" id="KW-1133">Transmembrane helix</keyword>
<evidence type="ECO:0000313" key="6">
    <source>
        <dbReference type="EMBL" id="REE87465.1"/>
    </source>
</evidence>
<dbReference type="OrthoDB" id="958273at2"/>
<dbReference type="Gene3D" id="1.50.10.150">
    <property type="entry name" value="Voltage-dependent anion channel"/>
    <property type="match status" value="1"/>
</dbReference>
<gene>
    <name evidence="6" type="ORF">A8990_109111</name>
</gene>
<evidence type="ECO:0000256" key="1">
    <source>
        <dbReference type="ARBA" id="ARBA00004141"/>
    </source>
</evidence>
<feature type="transmembrane region" description="Helical" evidence="5">
    <location>
        <begin position="298"/>
        <end position="320"/>
    </location>
</feature>
<dbReference type="InterPro" id="IPR052951">
    <property type="entry name" value="Tellurite_res_ion_channel"/>
</dbReference>
<dbReference type="CDD" id="cd09323">
    <property type="entry name" value="TDT_SLAC1_like"/>
    <property type="match status" value="1"/>
</dbReference>
<dbReference type="GO" id="GO:0005886">
    <property type="term" value="C:plasma membrane"/>
    <property type="evidence" value="ECO:0007669"/>
    <property type="project" value="TreeGrafter"/>
</dbReference>
<evidence type="ECO:0000256" key="5">
    <source>
        <dbReference type="SAM" id="Phobius"/>
    </source>
</evidence>
<organism evidence="6 7">
    <name type="scientific">Paenibacillus taihuensis</name>
    <dbReference type="NCBI Taxonomy" id="1156355"/>
    <lineage>
        <taxon>Bacteria</taxon>
        <taxon>Bacillati</taxon>
        <taxon>Bacillota</taxon>
        <taxon>Bacilli</taxon>
        <taxon>Bacillales</taxon>
        <taxon>Paenibacillaceae</taxon>
        <taxon>Paenibacillus</taxon>
    </lineage>
</organism>
<evidence type="ECO:0000313" key="7">
    <source>
        <dbReference type="Proteomes" id="UP000256304"/>
    </source>
</evidence>
<evidence type="ECO:0000256" key="3">
    <source>
        <dbReference type="ARBA" id="ARBA00022989"/>
    </source>
</evidence>
<feature type="transmembrane region" description="Helical" evidence="5">
    <location>
        <begin position="176"/>
        <end position="197"/>
    </location>
</feature>
<feature type="transmembrane region" description="Helical" evidence="5">
    <location>
        <begin position="91"/>
        <end position="111"/>
    </location>
</feature>
<evidence type="ECO:0000256" key="2">
    <source>
        <dbReference type="ARBA" id="ARBA00022692"/>
    </source>
</evidence>
<dbReference type="Proteomes" id="UP000256304">
    <property type="component" value="Unassembled WGS sequence"/>
</dbReference>
<feature type="transmembrane region" description="Helical" evidence="5">
    <location>
        <begin position="49"/>
        <end position="70"/>
    </location>
</feature>
<feature type="transmembrane region" description="Helical" evidence="5">
    <location>
        <begin position="150"/>
        <end position="170"/>
    </location>
</feature>
<accession>A0A3D9S3V0</accession>
<dbReference type="Pfam" id="PF03595">
    <property type="entry name" value="SLAC1"/>
    <property type="match status" value="1"/>
</dbReference>
<dbReference type="PANTHER" id="PTHR37955">
    <property type="entry name" value="TELLURITE RESISTANCE PROTEIN TEHA"/>
    <property type="match status" value="1"/>
</dbReference>
<feature type="transmembrane region" description="Helical" evidence="5">
    <location>
        <begin position="266"/>
        <end position="286"/>
    </location>
</feature>
<sequence length="327" mass="35710">METAAVVQQRRSIGSLQFLPVNLFGSVMGISGLSLAWKQSSHLFGSSPIIAEGIGMVAIMMFIVLTIAYVSKWIHYPEKVKAEFMHPIAGNFFGTITIAVLLLSSVVAPYSKLLGQTVWIIGTVTTLMLSYVIVTRLLKGKQDQGNAVPAWLIPGVATIDVAVAGGTMPFPWAHELNLLCLAIGGVVALVFFTLIVYRLVHHDPLPAGLTPSLIILIAPFEVGFLGYTNFMQRIDNFASILFYFGLFLFVILFFKVFKKTIPFGASWWAVSFPMAALSNASLKYALFVDGWPLKAVAAIILALLTVVLVVLFLRTLIILFNGKLLRG</sequence>
<keyword evidence="4 5" id="KW-0472">Membrane</keyword>
<name>A0A3D9S3V0_9BACL</name>
<protein>
    <submittedName>
        <fullName evidence="6">Tellurite resistance protein</fullName>
    </submittedName>
</protein>
<comment type="caution">
    <text evidence="6">The sequence shown here is derived from an EMBL/GenBank/DDBJ whole genome shotgun (WGS) entry which is preliminary data.</text>
</comment>
<evidence type="ECO:0000256" key="4">
    <source>
        <dbReference type="ARBA" id="ARBA00023136"/>
    </source>
</evidence>
<feature type="transmembrane region" description="Helical" evidence="5">
    <location>
        <begin position="117"/>
        <end position="138"/>
    </location>
</feature>
<reference evidence="6 7" key="1">
    <citation type="submission" date="2018-08" db="EMBL/GenBank/DDBJ databases">
        <title>Genomic Encyclopedia of Type Strains, Phase III (KMG-III): the genomes of soil and plant-associated and newly described type strains.</title>
        <authorList>
            <person name="Whitman W."/>
        </authorList>
    </citation>
    <scope>NUCLEOTIDE SEQUENCE [LARGE SCALE GENOMIC DNA]</scope>
    <source>
        <strain evidence="6 7">CGMCC 1.10966</strain>
    </source>
</reference>
<dbReference type="AlphaFoldDB" id="A0A3D9S3V0"/>
<dbReference type="PANTHER" id="PTHR37955:SF1">
    <property type="entry name" value="DEP DOMAIN-CONTAINING PROTEIN"/>
    <property type="match status" value="1"/>
</dbReference>
<dbReference type="EMBL" id="QTTN01000009">
    <property type="protein sequence ID" value="REE87465.1"/>
    <property type="molecule type" value="Genomic_DNA"/>
</dbReference>
<comment type="subcellular location">
    <subcellularLocation>
        <location evidence="1">Membrane</location>
        <topology evidence="1">Multi-pass membrane protein</topology>
    </subcellularLocation>
</comment>
<dbReference type="RefSeq" id="WP_116188908.1">
    <property type="nucleotide sequence ID" value="NZ_QTTN01000009.1"/>
</dbReference>
<dbReference type="InterPro" id="IPR004695">
    <property type="entry name" value="SLAC1/Mae1/Ssu1/TehA"/>
</dbReference>
<keyword evidence="7" id="KW-1185">Reference proteome</keyword>
<keyword evidence="2 5" id="KW-0812">Transmembrane</keyword>
<feature type="transmembrane region" description="Helical" evidence="5">
    <location>
        <begin position="236"/>
        <end position="254"/>
    </location>
</feature>
<proteinExistence type="predicted"/>